<dbReference type="InterPro" id="IPR003439">
    <property type="entry name" value="ABC_transporter-like_ATP-bd"/>
</dbReference>
<dbReference type="InterPro" id="IPR003593">
    <property type="entry name" value="AAA+_ATPase"/>
</dbReference>
<dbReference type="CDD" id="cd03244">
    <property type="entry name" value="ABCC_MRP_domain2"/>
    <property type="match status" value="1"/>
</dbReference>
<dbReference type="GO" id="GO:0005524">
    <property type="term" value="F:ATP binding"/>
    <property type="evidence" value="ECO:0007669"/>
    <property type="project" value="UniProtKB-KW"/>
</dbReference>
<feature type="transmembrane region" description="Helical" evidence="9">
    <location>
        <begin position="582"/>
        <end position="606"/>
    </location>
</feature>
<feature type="transmembrane region" description="Helical" evidence="9">
    <location>
        <begin position="1247"/>
        <end position="1265"/>
    </location>
</feature>
<dbReference type="CDD" id="cd03250">
    <property type="entry name" value="ABCC_MRP_domain1"/>
    <property type="match status" value="1"/>
</dbReference>
<dbReference type="InterPro" id="IPR036640">
    <property type="entry name" value="ABC1_TM_sf"/>
</dbReference>
<dbReference type="CDD" id="cd18602">
    <property type="entry name" value="ABC_6TM_SUR1_D2_like"/>
    <property type="match status" value="1"/>
</dbReference>
<feature type="transmembrane region" description="Helical" evidence="9">
    <location>
        <begin position="62"/>
        <end position="81"/>
    </location>
</feature>
<feature type="compositionally biased region" description="Basic and acidic residues" evidence="8">
    <location>
        <begin position="877"/>
        <end position="890"/>
    </location>
</feature>
<evidence type="ECO:0000256" key="6">
    <source>
        <dbReference type="ARBA" id="ARBA00022989"/>
    </source>
</evidence>
<dbReference type="InterPro" id="IPR011527">
    <property type="entry name" value="ABC1_TM_dom"/>
</dbReference>
<evidence type="ECO:0000313" key="12">
    <source>
        <dbReference type="EMBL" id="CAD5117986.1"/>
    </source>
</evidence>
<comment type="subcellular location">
    <subcellularLocation>
        <location evidence="1">Membrane</location>
        <topology evidence="1">Multi-pass membrane protein</topology>
    </subcellularLocation>
</comment>
<feature type="transmembrane region" description="Helical" evidence="9">
    <location>
        <begin position="466"/>
        <end position="488"/>
    </location>
</feature>
<dbReference type="GO" id="GO:0140359">
    <property type="term" value="F:ABC-type transporter activity"/>
    <property type="evidence" value="ECO:0007669"/>
    <property type="project" value="InterPro"/>
</dbReference>
<dbReference type="Proteomes" id="UP000549394">
    <property type="component" value="Unassembled WGS sequence"/>
</dbReference>
<feature type="transmembrane region" description="Helical" evidence="9">
    <location>
        <begin position="123"/>
        <end position="142"/>
    </location>
</feature>
<keyword evidence="4" id="KW-0547">Nucleotide-binding</keyword>
<dbReference type="InterPro" id="IPR050173">
    <property type="entry name" value="ABC_transporter_C-like"/>
</dbReference>
<evidence type="ECO:0000256" key="8">
    <source>
        <dbReference type="SAM" id="MobiDB-lite"/>
    </source>
</evidence>
<feature type="domain" description="ABC transporter" evidence="10">
    <location>
        <begin position="642"/>
        <end position="876"/>
    </location>
</feature>
<dbReference type="Pfam" id="PF00664">
    <property type="entry name" value="ABC_membrane"/>
    <property type="match status" value="2"/>
</dbReference>
<feature type="transmembrane region" description="Helical" evidence="9">
    <location>
        <begin position="1131"/>
        <end position="1151"/>
    </location>
</feature>
<feature type="domain" description="ABC transmembrane type-1" evidence="11">
    <location>
        <begin position="279"/>
        <end position="608"/>
    </location>
</feature>
<keyword evidence="2" id="KW-0813">Transport</keyword>
<keyword evidence="5" id="KW-0067">ATP-binding</keyword>
<dbReference type="EMBL" id="CAJFCJ010000007">
    <property type="protein sequence ID" value="CAD5117986.1"/>
    <property type="molecule type" value="Genomic_DNA"/>
</dbReference>
<dbReference type="PANTHER" id="PTHR24223">
    <property type="entry name" value="ATP-BINDING CASSETTE SUB-FAMILY C"/>
    <property type="match status" value="1"/>
</dbReference>
<dbReference type="PROSITE" id="PS00211">
    <property type="entry name" value="ABC_TRANSPORTER_1"/>
    <property type="match status" value="2"/>
</dbReference>
<evidence type="ECO:0000259" key="11">
    <source>
        <dbReference type="PROSITE" id="PS50929"/>
    </source>
</evidence>
<evidence type="ECO:0000256" key="3">
    <source>
        <dbReference type="ARBA" id="ARBA00022692"/>
    </source>
</evidence>
<feature type="transmembrane region" description="Helical" evidence="9">
    <location>
        <begin position="437"/>
        <end position="460"/>
    </location>
</feature>
<feature type="transmembrane region" description="Helical" evidence="9">
    <location>
        <begin position="1107"/>
        <end position="1125"/>
    </location>
</feature>
<feature type="transmembrane region" description="Helical" evidence="9">
    <location>
        <begin position="158"/>
        <end position="178"/>
    </location>
</feature>
<name>A0A7I8VR58_9ANNE</name>
<feature type="transmembrane region" description="Helical" evidence="9">
    <location>
        <begin position="20"/>
        <end position="42"/>
    </location>
</feature>
<sequence>MFFCNNTATDGSRRLCKFDIYSFLVHLVFSGIFLLGTCYLIWKNWNKRLGEAWRPFSHTSRYICTIALIYIHVLELVEGIIADLEFPGRQTHLHLTTSLSIVSVILSLIYYNQIEVNRARGFLFFLLCYWPTTSALNTLRAIELLKLNLTVKNVRCCLVFASTLLRYYAGIWEVYLFIREKYICCRFKREKSFFDKIKGHEHYHANFLSRLTWNWITPLLAGGFSKKLNLEDLGQFYPTEQSESNSQRMNEEMMKQSYKNGGKINLWKLIIKCHGKYFALSGLCKLIADMLLFFGPFVLNRVVIHAGLYSENKNFLGNYSMSYPISFHRNYSNEYNTTEDFITNYIPPQKPVYPTWDLLMQNGFFLAVLALGVQLIQNILWQNHFFLAIREGIRCKGSLQGLIYQKSLRLTLFSLNDDEFSGKILNHMSLDAYHMYFLFYLGNCSWTVPIQVGVTIFLLYQQLGVSAIIGAIFLILILPLQITVGGVMSKFQKKAMRYTDKRIKQCNELLQSIKLLKLYAWELVFRDKLEVTRMKELRMMLKAACMRAISLVLTESAPILAIMVTFLLYSQMSGEYLTANKVFSGVALFNLLLIPLVVVTMIVGAISHAKVSCRRINDFLEMNEVEKAMTSFSNADHQATAVQVADGNFSWKVSVEDDNEEIEKHLSDINLSIPEGSLTIVAGPIGSGKSSLLSAILGEMTTISGSVKWQKGAKVAYGSQRAWLMNATLKDNIVFGSPYDDYKYRKVIECSALKQDIDILPAGDQTEIGERGINLSGGQKQRISIARTLYSNSDIILFDDPMSALDVHVGRHIFDEAIYKYLIKELGRTVILITHQMQYLPKADNIIGMSKGKIIAKGTYEDLSENHPELIASWEKGSSEKEEKKSLEKRRSLTGSETDLVWSSKFAQSISRSGSIATLHLVGNDLDNSEDVETTRKQKTIIDEKKTDDEAGKLINEEEREEGAVSLNVYKQFFLAAGIPASIGTFMAYFIRQALRIGSDYWLAHWTEASKEVPHLHNITLDEYHHKSVSNLMLVYGLICSGFVLFCMVCGFTIEFSCLKAAKFLHSSMLWRIVDAPMRFFDTTPLGRIVNRFTGDTMVVDERLAQILDAFLYCTFFSIGGLVVIASSSFYFLIAVVPLAAVYIAVQRFYIASCRDLQRLDSLSKSPVLSHFSETIGGLATIRAYDRQEAFLEKNFEVVDNNNKAFLNLQTAILWMGIRLDFVGSFTVFAATVCSLVSALNGGITEGVVGLCITYSLMISANLNWMMKAMSETEMYFNAVERICHYTTIKNENFEDGEAPRDSWPEKGVIALNDLSLRYDESLNNVVKSLNLNISGGDKVGICGRTGSGKSSLMLGLFRLIDTSNGKTEIDGLDISRVPLRQLRSRLAIIPQDPVLFAGTVRFNLDPAHKYTDQAIWKALEISQLSPTIQKEGQGLELAVSEGGENFSLGQRQLFCLARALLRNSNILIMDEATASVDMVTDRIVQEVIKHHFKDRTVLTIAHRVASILNYDTIVVLQNGDVIETGSPDDLKTREGGIFAGMIRDNL</sequence>
<dbReference type="InterPro" id="IPR027417">
    <property type="entry name" value="P-loop_NTPase"/>
</dbReference>
<dbReference type="PANTHER" id="PTHR24223:SF461">
    <property type="entry name" value="ATP-BINDING CASSETTE SUB-FAMILY C MEMBER SUR"/>
    <property type="match status" value="1"/>
</dbReference>
<evidence type="ECO:0000313" key="13">
    <source>
        <dbReference type="Proteomes" id="UP000549394"/>
    </source>
</evidence>
<accession>A0A7I8VR58</accession>
<dbReference type="FunFam" id="3.40.50.300:FF:002366">
    <property type="entry name" value="Uncharacterized protein"/>
    <property type="match status" value="1"/>
</dbReference>
<organism evidence="12 13">
    <name type="scientific">Dimorphilus gyrociliatus</name>
    <dbReference type="NCBI Taxonomy" id="2664684"/>
    <lineage>
        <taxon>Eukaryota</taxon>
        <taxon>Metazoa</taxon>
        <taxon>Spiralia</taxon>
        <taxon>Lophotrochozoa</taxon>
        <taxon>Annelida</taxon>
        <taxon>Polychaeta</taxon>
        <taxon>Polychaeta incertae sedis</taxon>
        <taxon>Dinophilidae</taxon>
        <taxon>Dimorphilus</taxon>
    </lineage>
</organism>
<feature type="transmembrane region" description="Helical" evidence="9">
    <location>
        <begin position="277"/>
        <end position="299"/>
    </location>
</feature>
<evidence type="ECO:0000256" key="5">
    <source>
        <dbReference type="ARBA" id="ARBA00022840"/>
    </source>
</evidence>
<feature type="transmembrane region" description="Helical" evidence="9">
    <location>
        <begin position="93"/>
        <end position="111"/>
    </location>
</feature>
<dbReference type="SUPFAM" id="SSF90123">
    <property type="entry name" value="ABC transporter transmembrane region"/>
    <property type="match status" value="2"/>
</dbReference>
<keyword evidence="6 9" id="KW-1133">Transmembrane helix</keyword>
<evidence type="ECO:0000256" key="9">
    <source>
        <dbReference type="SAM" id="Phobius"/>
    </source>
</evidence>
<dbReference type="FunFam" id="1.20.1560.10:FF:000010">
    <property type="entry name" value="Multidrug resistance-associated ABC transporter"/>
    <property type="match status" value="1"/>
</dbReference>
<dbReference type="OrthoDB" id="6500128at2759"/>
<proteinExistence type="predicted"/>
<evidence type="ECO:0000256" key="2">
    <source>
        <dbReference type="ARBA" id="ARBA00022448"/>
    </source>
</evidence>
<dbReference type="PROSITE" id="PS50929">
    <property type="entry name" value="ABC_TM1F"/>
    <property type="match status" value="2"/>
</dbReference>
<evidence type="ECO:0000256" key="4">
    <source>
        <dbReference type="ARBA" id="ARBA00022741"/>
    </source>
</evidence>
<feature type="transmembrane region" description="Helical" evidence="9">
    <location>
        <begin position="548"/>
        <end position="570"/>
    </location>
</feature>
<evidence type="ECO:0000256" key="7">
    <source>
        <dbReference type="ARBA" id="ARBA00023136"/>
    </source>
</evidence>
<feature type="transmembrane region" description="Helical" evidence="9">
    <location>
        <begin position="973"/>
        <end position="991"/>
    </location>
</feature>
<keyword evidence="7 9" id="KW-0472">Membrane</keyword>
<evidence type="ECO:0000259" key="10">
    <source>
        <dbReference type="PROSITE" id="PS50893"/>
    </source>
</evidence>
<feature type="transmembrane region" description="Helical" evidence="9">
    <location>
        <begin position="1222"/>
        <end position="1241"/>
    </location>
</feature>
<dbReference type="InterPro" id="IPR017871">
    <property type="entry name" value="ABC_transporter-like_CS"/>
</dbReference>
<feature type="region of interest" description="Disordered" evidence="8">
    <location>
        <begin position="871"/>
        <end position="890"/>
    </location>
</feature>
<dbReference type="PROSITE" id="PS50893">
    <property type="entry name" value="ABC_TRANSPORTER_2"/>
    <property type="match status" value="2"/>
</dbReference>
<reference evidence="12 13" key="1">
    <citation type="submission" date="2020-08" db="EMBL/GenBank/DDBJ databases">
        <authorList>
            <person name="Hejnol A."/>
        </authorList>
    </citation>
    <scope>NUCLEOTIDE SEQUENCE [LARGE SCALE GENOMIC DNA]</scope>
</reference>
<feature type="transmembrane region" description="Helical" evidence="9">
    <location>
        <begin position="1033"/>
        <end position="1054"/>
    </location>
</feature>
<feature type="transmembrane region" description="Helical" evidence="9">
    <location>
        <begin position="363"/>
        <end position="381"/>
    </location>
</feature>
<dbReference type="Gene3D" id="1.20.1560.10">
    <property type="entry name" value="ABC transporter type 1, transmembrane domain"/>
    <property type="match status" value="2"/>
</dbReference>
<dbReference type="FunFam" id="3.40.50.300:FF:000838">
    <property type="entry name" value="ABC multidrug transporter (Eurofung)"/>
    <property type="match status" value="1"/>
</dbReference>
<protein>
    <submittedName>
        <fullName evidence="12">DgyrCDS6726</fullName>
    </submittedName>
</protein>
<dbReference type="GO" id="GO:0016020">
    <property type="term" value="C:membrane"/>
    <property type="evidence" value="ECO:0007669"/>
    <property type="project" value="UniProtKB-SubCell"/>
</dbReference>
<keyword evidence="3 9" id="KW-0812">Transmembrane</keyword>
<feature type="domain" description="ABC transporter" evidence="10">
    <location>
        <begin position="1310"/>
        <end position="1544"/>
    </location>
</feature>
<keyword evidence="13" id="KW-1185">Reference proteome</keyword>
<dbReference type="GO" id="GO:0016887">
    <property type="term" value="F:ATP hydrolysis activity"/>
    <property type="evidence" value="ECO:0007669"/>
    <property type="project" value="InterPro"/>
</dbReference>
<dbReference type="SUPFAM" id="SSF52540">
    <property type="entry name" value="P-loop containing nucleoside triphosphate hydrolases"/>
    <property type="match status" value="2"/>
</dbReference>
<dbReference type="Pfam" id="PF00005">
    <property type="entry name" value="ABC_tran"/>
    <property type="match status" value="2"/>
</dbReference>
<dbReference type="SMART" id="SM00382">
    <property type="entry name" value="AAA"/>
    <property type="match status" value="2"/>
</dbReference>
<evidence type="ECO:0000256" key="1">
    <source>
        <dbReference type="ARBA" id="ARBA00004141"/>
    </source>
</evidence>
<dbReference type="Gene3D" id="3.40.50.300">
    <property type="entry name" value="P-loop containing nucleotide triphosphate hydrolases"/>
    <property type="match status" value="2"/>
</dbReference>
<comment type="caution">
    <text evidence="12">The sequence shown here is derived from an EMBL/GenBank/DDBJ whole genome shotgun (WGS) entry which is preliminary data.</text>
</comment>
<feature type="domain" description="ABC transmembrane type-1" evidence="11">
    <location>
        <begin position="983"/>
        <end position="1275"/>
    </location>
</feature>
<gene>
    <name evidence="12" type="ORF">DGYR_LOCUS6442</name>
</gene>